<evidence type="ECO:0000313" key="3">
    <source>
        <dbReference type="Proteomes" id="UP000279457"/>
    </source>
</evidence>
<name>A0A3N6V4E4_9GAMM</name>
<accession>A0A3N6V4E4</accession>
<organism evidence="2 3">
    <name type="scientific">Erwinia psidii</name>
    <dbReference type="NCBI Taxonomy" id="69224"/>
    <lineage>
        <taxon>Bacteria</taxon>
        <taxon>Pseudomonadati</taxon>
        <taxon>Pseudomonadota</taxon>
        <taxon>Gammaproteobacteria</taxon>
        <taxon>Enterobacterales</taxon>
        <taxon>Erwiniaceae</taxon>
        <taxon>Erwinia</taxon>
    </lineage>
</organism>
<protein>
    <submittedName>
        <fullName evidence="2">Uncharacterized protein</fullName>
    </submittedName>
</protein>
<keyword evidence="1" id="KW-0812">Transmembrane</keyword>
<dbReference type="AlphaFoldDB" id="A0A3N6V4E4"/>
<evidence type="ECO:0000313" key="2">
    <source>
        <dbReference type="EMBL" id="RQM39985.1"/>
    </source>
</evidence>
<proteinExistence type="predicted"/>
<evidence type="ECO:0000256" key="1">
    <source>
        <dbReference type="SAM" id="Phobius"/>
    </source>
</evidence>
<sequence length="73" mass="8225">MPVVVQSHGWLFVSVGGWFCLSALRVVRAVLFWFFLPECSLTAFIDGVSYRFIMVLCYGKSARSSSYVKAAEH</sequence>
<dbReference type="Proteomes" id="UP000279457">
    <property type="component" value="Unassembled WGS sequence"/>
</dbReference>
<keyword evidence="1" id="KW-1133">Transmembrane helix</keyword>
<dbReference type="EMBL" id="RHHM01000001">
    <property type="protein sequence ID" value="RQM39985.1"/>
    <property type="molecule type" value="Genomic_DNA"/>
</dbReference>
<gene>
    <name evidence="2" type="ORF">EB241_01355</name>
</gene>
<keyword evidence="1" id="KW-0472">Membrane</keyword>
<feature type="transmembrane region" description="Helical" evidence="1">
    <location>
        <begin position="12"/>
        <end position="35"/>
    </location>
</feature>
<keyword evidence="3" id="KW-1185">Reference proteome</keyword>
<reference evidence="2 3" key="1">
    <citation type="submission" date="2018-10" db="EMBL/GenBank/DDBJ databases">
        <title>Draft genome sequence for the type isolate of Erwinia psidii, agent causal of bacterial blight in guava (Psidium guajava) and wilt and die-back of Eucalyptus spp.</title>
        <authorList>
            <person name="Hermenegildo P.S."/>
            <person name="Santos S.A."/>
            <person name="Guimaraes L.M.S."/>
            <person name="Vidigal P.M.P."/>
            <person name="Pereira I.C."/>
            <person name="Badel J.L."/>
            <person name="Alfenas-Zerbini P."/>
            <person name="Ferreira M.A.S.V."/>
            <person name="Alfenas A.C."/>
        </authorList>
    </citation>
    <scope>NUCLEOTIDE SEQUENCE [LARGE SCALE GENOMIC DNA]</scope>
    <source>
        <strain evidence="2 3">IBSBF 435</strain>
    </source>
</reference>
<comment type="caution">
    <text evidence="2">The sequence shown here is derived from an EMBL/GenBank/DDBJ whole genome shotgun (WGS) entry which is preliminary data.</text>
</comment>